<dbReference type="SUPFAM" id="SSF103506">
    <property type="entry name" value="Mitochondrial carrier"/>
    <property type="match status" value="1"/>
</dbReference>
<keyword evidence="13 16" id="KW-0472">Membrane</keyword>
<dbReference type="GO" id="GO:0005829">
    <property type="term" value="C:cytosol"/>
    <property type="evidence" value="ECO:0007669"/>
    <property type="project" value="UniProtKB-SubCell"/>
</dbReference>
<dbReference type="GO" id="GO:0043022">
    <property type="term" value="F:ribosome binding"/>
    <property type="evidence" value="ECO:0007669"/>
    <property type="project" value="TreeGrafter"/>
</dbReference>
<dbReference type="InterPro" id="IPR011488">
    <property type="entry name" value="TIF_2_asu"/>
</dbReference>
<dbReference type="Gene3D" id="3.30.70.1130">
    <property type="entry name" value="EIF_2_alpha"/>
    <property type="match status" value="1"/>
</dbReference>
<dbReference type="GO" id="GO:0033290">
    <property type="term" value="C:eukaryotic 48S preinitiation complex"/>
    <property type="evidence" value="ECO:0007669"/>
    <property type="project" value="TreeGrafter"/>
</dbReference>
<keyword evidence="4" id="KW-0963">Cytoplasm</keyword>
<dbReference type="EC" id="3.4.21.-" evidence="17"/>
<evidence type="ECO:0000256" key="15">
    <source>
        <dbReference type="PIRSR" id="PIRSR600223-1"/>
    </source>
</evidence>
<dbReference type="SUPFAM" id="SSF50249">
    <property type="entry name" value="Nucleic acid-binding proteins"/>
    <property type="match status" value="1"/>
</dbReference>
<evidence type="ECO:0000256" key="17">
    <source>
        <dbReference type="RuleBase" id="RU362041"/>
    </source>
</evidence>
<gene>
    <name evidence="20" type="ORF">QBC41DRAFT_362605</name>
</gene>
<dbReference type="InterPro" id="IPR044126">
    <property type="entry name" value="S1_IF2_alpha"/>
</dbReference>
<comment type="subcellular location">
    <subcellularLocation>
        <location evidence="2">Cytoplasm</location>
        <location evidence="2">Cytosol</location>
    </subcellularLocation>
    <subcellularLocation>
        <location evidence="1">Membrane</location>
        <topology evidence="1">Multi-pass membrane protein</topology>
    </subcellularLocation>
    <subcellularLocation>
        <location evidence="17">Mitochondrion inner membrane</location>
    </subcellularLocation>
</comment>
<evidence type="ECO:0000256" key="7">
    <source>
        <dbReference type="ARBA" id="ARBA00022692"/>
    </source>
</evidence>
<feature type="region of interest" description="Disordered" evidence="18">
    <location>
        <begin position="497"/>
        <end position="567"/>
    </location>
</feature>
<dbReference type="SUPFAM" id="SSF51306">
    <property type="entry name" value="LexA/Signal peptidase"/>
    <property type="match status" value="1"/>
</dbReference>
<keyword evidence="8 17" id="KW-0999">Mitochondrion inner membrane</keyword>
<evidence type="ECO:0000256" key="16">
    <source>
        <dbReference type="PROSITE-ProRule" id="PRU00282"/>
    </source>
</evidence>
<feature type="domain" description="S1 motif" evidence="19">
    <location>
        <begin position="17"/>
        <end position="88"/>
    </location>
</feature>
<dbReference type="Gene3D" id="1.10.150.190">
    <property type="entry name" value="Translation initiation factor 2, subunit 1, domain 2"/>
    <property type="match status" value="1"/>
</dbReference>
<evidence type="ECO:0000256" key="14">
    <source>
        <dbReference type="ARBA" id="ARBA00060206"/>
    </source>
</evidence>
<keyword evidence="11" id="KW-0648">Protein biosynthesis</keyword>
<dbReference type="Proteomes" id="UP001174997">
    <property type="component" value="Unassembled WGS sequence"/>
</dbReference>
<feature type="repeat" description="Solcar" evidence="16">
    <location>
        <begin position="663"/>
        <end position="757"/>
    </location>
</feature>
<dbReference type="PANTHER" id="PTHR10602">
    <property type="entry name" value="EUKARYOTIC TRANSLATION INITIATION FACTOR 2 SUBUNIT 1"/>
    <property type="match status" value="1"/>
</dbReference>
<dbReference type="GO" id="GO:0006465">
    <property type="term" value="P:signal peptide processing"/>
    <property type="evidence" value="ECO:0007669"/>
    <property type="project" value="InterPro"/>
</dbReference>
<dbReference type="AlphaFoldDB" id="A0AA39ZJJ3"/>
<name>A0AA39ZJJ3_9PEZI</name>
<evidence type="ECO:0000256" key="5">
    <source>
        <dbReference type="ARBA" id="ARBA00022540"/>
    </source>
</evidence>
<dbReference type="SUPFAM" id="SSF110993">
    <property type="entry name" value="eIF-2-alpha, C-terminal domain"/>
    <property type="match status" value="1"/>
</dbReference>
<evidence type="ECO:0000256" key="18">
    <source>
        <dbReference type="SAM" id="MobiDB-lite"/>
    </source>
</evidence>
<dbReference type="InterPro" id="IPR000223">
    <property type="entry name" value="Pept_S26A_signal_pept_1"/>
</dbReference>
<evidence type="ECO:0000256" key="11">
    <source>
        <dbReference type="ARBA" id="ARBA00022917"/>
    </source>
</evidence>
<keyword evidence="12" id="KW-1133">Transmembrane helix</keyword>
<evidence type="ECO:0000313" key="20">
    <source>
        <dbReference type="EMBL" id="KAK0672233.1"/>
    </source>
</evidence>
<dbReference type="FunFam" id="1.50.40.10:FF:000095">
    <property type="entry name" value="Mitochondrial carrier protein"/>
    <property type="match status" value="1"/>
</dbReference>
<evidence type="ECO:0000313" key="21">
    <source>
        <dbReference type="Proteomes" id="UP001174997"/>
    </source>
</evidence>
<comment type="caution">
    <text evidence="20">The sequence shown here is derived from an EMBL/GenBank/DDBJ whole genome shotgun (WGS) entry which is preliminary data.</text>
</comment>
<feature type="compositionally biased region" description="Low complexity" evidence="18">
    <location>
        <begin position="497"/>
        <end position="525"/>
    </location>
</feature>
<evidence type="ECO:0000256" key="2">
    <source>
        <dbReference type="ARBA" id="ARBA00004514"/>
    </source>
</evidence>
<dbReference type="InterPro" id="IPR019533">
    <property type="entry name" value="Peptidase_S26"/>
</dbReference>
<dbReference type="Gene3D" id="2.40.50.140">
    <property type="entry name" value="Nucleic acid-binding proteins"/>
    <property type="match status" value="1"/>
</dbReference>
<evidence type="ECO:0000256" key="1">
    <source>
        <dbReference type="ARBA" id="ARBA00004141"/>
    </source>
</evidence>
<keyword evidence="17" id="KW-0496">Mitochondrion</keyword>
<dbReference type="InterPro" id="IPR012340">
    <property type="entry name" value="NA-bd_OB-fold"/>
</dbReference>
<feature type="active site" evidence="15">
    <location>
        <position position="419"/>
    </location>
</feature>
<dbReference type="EMBL" id="JAULSY010000014">
    <property type="protein sequence ID" value="KAK0672233.1"/>
    <property type="molecule type" value="Genomic_DNA"/>
</dbReference>
<dbReference type="PROSITE" id="PS50920">
    <property type="entry name" value="SOLCAR"/>
    <property type="match status" value="3"/>
</dbReference>
<proteinExistence type="inferred from homology"/>
<evidence type="ECO:0000256" key="13">
    <source>
        <dbReference type="ARBA" id="ARBA00023136"/>
    </source>
</evidence>
<dbReference type="InterPro" id="IPR003029">
    <property type="entry name" value="S1_domain"/>
</dbReference>
<dbReference type="PROSITE" id="PS50126">
    <property type="entry name" value="S1"/>
    <property type="match status" value="1"/>
</dbReference>
<dbReference type="FunFam" id="2.40.50.140:FF:000015">
    <property type="entry name" value="Eukaryotic translation initiation factor 2 subunit alpha"/>
    <property type="match status" value="1"/>
</dbReference>
<feature type="compositionally biased region" description="Polar residues" evidence="18">
    <location>
        <begin position="531"/>
        <end position="541"/>
    </location>
</feature>
<keyword evidence="9 17" id="KW-0378">Hydrolase</keyword>
<dbReference type="GO" id="GO:0003723">
    <property type="term" value="F:RNA binding"/>
    <property type="evidence" value="ECO:0007669"/>
    <property type="project" value="UniProtKB-KW"/>
</dbReference>
<dbReference type="Gene3D" id="2.10.109.10">
    <property type="entry name" value="Umud Fragment, subunit A"/>
    <property type="match status" value="1"/>
</dbReference>
<dbReference type="FunFam" id="3.30.70.1130:FF:000001">
    <property type="entry name" value="Eukaryotic translation initiation factor 2 subunit 1"/>
    <property type="match status" value="1"/>
</dbReference>
<keyword evidence="10" id="KW-0694">RNA-binding</keyword>
<dbReference type="CDD" id="cd04452">
    <property type="entry name" value="S1_IF2_alpha"/>
    <property type="match status" value="1"/>
</dbReference>
<dbReference type="InterPro" id="IPR023395">
    <property type="entry name" value="MCP_dom_sf"/>
</dbReference>
<accession>A0AA39ZJJ3</accession>
<protein>
    <recommendedName>
        <fullName evidence="17">Mitochondrial inner membrane protease subunit</fullName>
        <ecNumber evidence="17">3.4.21.-</ecNumber>
    </recommendedName>
</protein>
<dbReference type="SUPFAM" id="SSF116742">
    <property type="entry name" value="eIF2alpha middle domain-like"/>
    <property type="match status" value="1"/>
</dbReference>
<dbReference type="InterPro" id="IPR019758">
    <property type="entry name" value="Pept_S26A_signal_pept_1_CS"/>
</dbReference>
<dbReference type="Gene3D" id="1.50.40.10">
    <property type="entry name" value="Mitochondrial carrier domain"/>
    <property type="match status" value="2"/>
</dbReference>
<keyword evidence="17" id="KW-0645">Protease</keyword>
<dbReference type="Pfam" id="PF07541">
    <property type="entry name" value="EIF_2_alpha"/>
    <property type="match status" value="1"/>
</dbReference>
<evidence type="ECO:0000256" key="12">
    <source>
        <dbReference type="ARBA" id="ARBA00022989"/>
    </source>
</evidence>
<dbReference type="PANTHER" id="PTHR10602:SF0">
    <property type="entry name" value="EUKARYOTIC TRANSLATION INITIATION FACTOR 2 SUBUNIT 1"/>
    <property type="match status" value="1"/>
</dbReference>
<feature type="repeat" description="Solcar" evidence="16">
    <location>
        <begin position="767"/>
        <end position="898"/>
    </location>
</feature>
<organism evidence="20 21">
    <name type="scientific">Cercophora samala</name>
    <dbReference type="NCBI Taxonomy" id="330535"/>
    <lineage>
        <taxon>Eukaryota</taxon>
        <taxon>Fungi</taxon>
        <taxon>Dikarya</taxon>
        <taxon>Ascomycota</taxon>
        <taxon>Pezizomycotina</taxon>
        <taxon>Sordariomycetes</taxon>
        <taxon>Sordariomycetidae</taxon>
        <taxon>Sordariales</taxon>
        <taxon>Lasiosphaeriaceae</taxon>
        <taxon>Cercophora</taxon>
    </lineage>
</organism>
<dbReference type="PROSITE" id="PS00761">
    <property type="entry name" value="SPASE_I_3"/>
    <property type="match status" value="1"/>
</dbReference>
<dbReference type="SMART" id="SM00316">
    <property type="entry name" value="S1"/>
    <property type="match status" value="1"/>
</dbReference>
<evidence type="ECO:0000256" key="3">
    <source>
        <dbReference type="ARBA" id="ARBA00007223"/>
    </source>
</evidence>
<evidence type="ECO:0000256" key="10">
    <source>
        <dbReference type="ARBA" id="ARBA00022884"/>
    </source>
</evidence>
<comment type="similarity">
    <text evidence="17">Belongs to the peptidase S26 family.</text>
</comment>
<dbReference type="InterPro" id="IPR018108">
    <property type="entry name" value="MCP_transmembrane"/>
</dbReference>
<dbReference type="InterPro" id="IPR036286">
    <property type="entry name" value="LexA/Signal_pep-like_sf"/>
</dbReference>
<evidence type="ECO:0000259" key="19">
    <source>
        <dbReference type="PROSITE" id="PS50126"/>
    </source>
</evidence>
<comment type="function">
    <text evidence="14">eIF-2 functions in the early steps of protein synthesis by forming a ternary complex with GTP and initiator tRNA. This complex binds to a 40S ribosomal subunit, followed by mRNA binding to form a 43S pre-initiation complex. Junction of the 60S ribosomal subunit to form the 80S initiation complex is preceded by hydrolysis of the GTP bound to eIF-2 and release of an eIF-2-GDP binary complex. In order for eIF-2 to recycle and catalyze another round of initiation, the GDP bound to eIF-2 must exchange with GTP by way of a reaction catalyzed by eIF2B.</text>
</comment>
<dbReference type="InterPro" id="IPR024054">
    <property type="entry name" value="TIF2_asu_middle_sf"/>
</dbReference>
<evidence type="ECO:0000256" key="4">
    <source>
        <dbReference type="ARBA" id="ARBA00022490"/>
    </source>
</evidence>
<dbReference type="GO" id="GO:0004252">
    <property type="term" value="F:serine-type endopeptidase activity"/>
    <property type="evidence" value="ECO:0007669"/>
    <property type="project" value="InterPro"/>
</dbReference>
<dbReference type="Pfam" id="PF00575">
    <property type="entry name" value="S1"/>
    <property type="match status" value="1"/>
</dbReference>
<sequence>MSLSNCRFYEEKYPEIDSFVMVNVKQIADMGAYVKLLEYDNIDGMILLSELSRRRIRSIQKLIRVGRNEVVVVLRVDKEKGYIDLSKRRVSPEDIIRCEERYNKSKIVHSIMRHVAEKTETPIETLYETIGWPLNKKYGHSLDAFKLSITNPDVWNDIQFPSTPVADELKSYIGKRLTPQPTKVRADVEVTCFGYEGIDAIKTALRTAEARNTADTQVKCRLVSPPLYVLTNTCLDKNAGIARLEEAIVDIRTSIEAAGGHLVVKMEPKAVTESDDAELQALMEKRERENAEVSGDESVSEGIFSIPQDSSILVTATPVKMASRWKTWIPKQGGFTRQFARYLLRYATWLPPFIWFNTYVAKVTLVNGPSMYPFFNRGYDEGLGRDWCVVWKVGVREGLRRGEVVVFRSPTDPNKIAVKRVVGVEGDRVIPKPVAVWGAEGLTRRVLYPVGMVVPEGHVWVEGDNADKSMDSNYYGPVSAGLVNGRVVYVLRGWSNSTTTTTTTTTPSSSSLSSSSSSSSSQQSPLDHHVITQTPGILSQHTTTTTTATTQHNMKSESQDGEQLEGRPPYLHCMLAGGIGGTSGDMLMHSLDTVKTRQQGDPHIPPKYTSLGSSYYKIWRQEGIRRGLYGGWLPALFGSFPGTVLFFGSYEWSKRQMLDYGIQPHLTYLTAGFFGDFVASFVYVPSEVLKTRLQLQGRYNNPHFTSGYNYRGTTDALRTIVRNEGPSALFYGYGATLWRDLPYSALQFMFYEQGQAWARKWKDSRDIGWQLELLTGAAAGGLAGTITCPLDVVKTRLQTQVVEVPGQSSPITAAKPAVAAEAASPKLQKRLISTSSPSTHTPKPGAVTLNTSSVMTGLKIIYKSEGIGGWFRGVGPRAVWTSIQSGCMLFLYQNVLRQLETYMPMERREVA</sequence>
<keyword evidence="6" id="KW-0597">Phosphoprotein</keyword>
<feature type="active site" evidence="15">
    <location>
        <position position="370"/>
    </location>
</feature>
<keyword evidence="7 16" id="KW-0812">Transmembrane</keyword>
<dbReference type="NCBIfam" id="TIGR02227">
    <property type="entry name" value="sigpep_I_bact"/>
    <property type="match status" value="1"/>
</dbReference>
<evidence type="ECO:0000256" key="9">
    <source>
        <dbReference type="ARBA" id="ARBA00022801"/>
    </source>
</evidence>
<dbReference type="Pfam" id="PF10502">
    <property type="entry name" value="Peptidase_S26"/>
    <property type="match status" value="2"/>
</dbReference>
<dbReference type="GO" id="GO:0005850">
    <property type="term" value="C:eukaryotic translation initiation factor 2 complex"/>
    <property type="evidence" value="ECO:0007669"/>
    <property type="project" value="TreeGrafter"/>
</dbReference>
<keyword evidence="21" id="KW-1185">Reference proteome</keyword>
<keyword evidence="5" id="KW-0396">Initiation factor</keyword>
<dbReference type="FunFam" id="1.10.150.190:FF:000002">
    <property type="entry name" value="Translation initiation factor 2, alpha subunit"/>
    <property type="match status" value="1"/>
</dbReference>
<evidence type="ECO:0000256" key="6">
    <source>
        <dbReference type="ARBA" id="ARBA00022553"/>
    </source>
</evidence>
<dbReference type="PRINTS" id="PR00727">
    <property type="entry name" value="LEADERPTASE"/>
</dbReference>
<dbReference type="InterPro" id="IPR024055">
    <property type="entry name" value="TIF2_asu_C"/>
</dbReference>
<reference evidence="20" key="1">
    <citation type="submission" date="2023-06" db="EMBL/GenBank/DDBJ databases">
        <title>Genome-scale phylogeny and comparative genomics of the fungal order Sordariales.</title>
        <authorList>
            <consortium name="Lawrence Berkeley National Laboratory"/>
            <person name="Hensen N."/>
            <person name="Bonometti L."/>
            <person name="Westerberg I."/>
            <person name="Brannstrom I.O."/>
            <person name="Guillou S."/>
            <person name="Cros-Aarteil S."/>
            <person name="Calhoun S."/>
            <person name="Haridas S."/>
            <person name="Kuo A."/>
            <person name="Mondo S."/>
            <person name="Pangilinan J."/>
            <person name="Riley R."/>
            <person name="Labutti K."/>
            <person name="Andreopoulos B."/>
            <person name="Lipzen A."/>
            <person name="Chen C."/>
            <person name="Yanf M."/>
            <person name="Daum C."/>
            <person name="Ng V."/>
            <person name="Clum A."/>
            <person name="Steindorff A."/>
            <person name="Ohm R."/>
            <person name="Martin F."/>
            <person name="Silar P."/>
            <person name="Natvig D."/>
            <person name="Lalanne C."/>
            <person name="Gautier V."/>
            <person name="Ament-Velasquez S.L."/>
            <person name="Kruys A."/>
            <person name="Hutchinson M.I."/>
            <person name="Powell A.J."/>
            <person name="Barry K."/>
            <person name="Miller A.N."/>
            <person name="Grigoriev I.V."/>
            <person name="Debuchy R."/>
            <person name="Gladieux P."/>
            <person name="Thoren M.H."/>
            <person name="Johannesson H."/>
        </authorList>
    </citation>
    <scope>NUCLEOTIDE SEQUENCE</scope>
    <source>
        <strain evidence="20">CBS 307.81</strain>
    </source>
</reference>
<dbReference type="GO" id="GO:0005743">
    <property type="term" value="C:mitochondrial inner membrane"/>
    <property type="evidence" value="ECO:0007669"/>
    <property type="project" value="UniProtKB-SubCell"/>
</dbReference>
<feature type="repeat" description="Solcar" evidence="16">
    <location>
        <begin position="568"/>
        <end position="656"/>
    </location>
</feature>
<evidence type="ECO:0000256" key="8">
    <source>
        <dbReference type="ARBA" id="ARBA00022792"/>
    </source>
</evidence>
<comment type="similarity">
    <text evidence="3">Belongs to the eIF-2-alpha family.</text>
</comment>
<dbReference type="Pfam" id="PF00153">
    <property type="entry name" value="Mito_carr"/>
    <property type="match status" value="4"/>
</dbReference>
<dbReference type="CDD" id="cd06530">
    <property type="entry name" value="S26_SPase_I"/>
    <property type="match status" value="1"/>
</dbReference>
<dbReference type="GO" id="GO:0003743">
    <property type="term" value="F:translation initiation factor activity"/>
    <property type="evidence" value="ECO:0007669"/>
    <property type="project" value="UniProtKB-KW"/>
</dbReference>